<evidence type="ECO:0000313" key="1">
    <source>
        <dbReference type="EMBL" id="KAI1714903.1"/>
    </source>
</evidence>
<dbReference type="EMBL" id="JAKKPZ010000012">
    <property type="protein sequence ID" value="KAI1714903.1"/>
    <property type="molecule type" value="Genomic_DNA"/>
</dbReference>
<reference evidence="1" key="1">
    <citation type="submission" date="2022-01" db="EMBL/GenBank/DDBJ databases">
        <title>Genome Sequence Resource for Two Populations of Ditylenchus destructor, the Migratory Endoparasitic Phytonematode.</title>
        <authorList>
            <person name="Zhang H."/>
            <person name="Lin R."/>
            <person name="Xie B."/>
        </authorList>
    </citation>
    <scope>NUCLEOTIDE SEQUENCE</scope>
    <source>
        <strain evidence="1">BazhouSP</strain>
    </source>
</reference>
<protein>
    <submittedName>
        <fullName evidence="1">Uncharacterized protein</fullName>
    </submittedName>
</protein>
<proteinExistence type="predicted"/>
<evidence type="ECO:0000313" key="2">
    <source>
        <dbReference type="Proteomes" id="UP001201812"/>
    </source>
</evidence>
<sequence>MLSLSTRVRWLWKTISHLQLHTDSIDKISSDKNHLIHKDVWQLVVTNEHLVNMKIVSIFAIYQDDPKDYNNESEAIPIDVIKIGNPHKPDDTVLLGEYSSMSQIWMAIKSHKKWQNITKIYYGPKSLPISSDKVKEVINASHAWLQKTTTALWAIAWLCMALFTEQSNWDQQCSNANFE</sequence>
<dbReference type="AlphaFoldDB" id="A0AAD4N812"/>
<accession>A0AAD4N812</accession>
<name>A0AAD4N812_9BILA</name>
<comment type="caution">
    <text evidence="1">The sequence shown here is derived from an EMBL/GenBank/DDBJ whole genome shotgun (WGS) entry which is preliminary data.</text>
</comment>
<keyword evidence="2" id="KW-1185">Reference proteome</keyword>
<gene>
    <name evidence="1" type="ORF">DdX_08174</name>
</gene>
<organism evidence="1 2">
    <name type="scientific">Ditylenchus destructor</name>
    <dbReference type="NCBI Taxonomy" id="166010"/>
    <lineage>
        <taxon>Eukaryota</taxon>
        <taxon>Metazoa</taxon>
        <taxon>Ecdysozoa</taxon>
        <taxon>Nematoda</taxon>
        <taxon>Chromadorea</taxon>
        <taxon>Rhabditida</taxon>
        <taxon>Tylenchina</taxon>
        <taxon>Tylenchomorpha</taxon>
        <taxon>Sphaerularioidea</taxon>
        <taxon>Anguinidae</taxon>
        <taxon>Anguininae</taxon>
        <taxon>Ditylenchus</taxon>
    </lineage>
</organism>
<dbReference type="Proteomes" id="UP001201812">
    <property type="component" value="Unassembled WGS sequence"/>
</dbReference>